<organism evidence="1 2">
    <name type="scientific">Allacma fusca</name>
    <dbReference type="NCBI Taxonomy" id="39272"/>
    <lineage>
        <taxon>Eukaryota</taxon>
        <taxon>Metazoa</taxon>
        <taxon>Ecdysozoa</taxon>
        <taxon>Arthropoda</taxon>
        <taxon>Hexapoda</taxon>
        <taxon>Collembola</taxon>
        <taxon>Symphypleona</taxon>
        <taxon>Sminthuridae</taxon>
        <taxon>Allacma</taxon>
    </lineage>
</organism>
<keyword evidence="2" id="KW-1185">Reference proteome</keyword>
<evidence type="ECO:0000313" key="2">
    <source>
        <dbReference type="Proteomes" id="UP000708208"/>
    </source>
</evidence>
<proteinExistence type="predicted"/>
<reference evidence="1" key="1">
    <citation type="submission" date="2021-06" db="EMBL/GenBank/DDBJ databases">
        <authorList>
            <person name="Hodson N. C."/>
            <person name="Mongue J. A."/>
            <person name="Jaron S. K."/>
        </authorList>
    </citation>
    <scope>NUCLEOTIDE SEQUENCE</scope>
</reference>
<feature type="non-terminal residue" evidence="1">
    <location>
        <position position="1"/>
    </location>
</feature>
<dbReference type="Proteomes" id="UP000708208">
    <property type="component" value="Unassembled WGS sequence"/>
</dbReference>
<sequence>ITMEKSGVRKTFCDKYLNESAATLKTFLLKYMGEGFRAQIVTNIHSDEAAKAFVLMVKEIKSAKTFKGICEQILKRPFRPTKSIQEQAKVVDISRKLLKGDVGLEVSLMMFN</sequence>
<accession>A0A8J2PKG2</accession>
<name>A0A8J2PKG2_9HEXA</name>
<gene>
    <name evidence="1" type="ORF">AFUS01_LOCUS34555</name>
</gene>
<comment type="caution">
    <text evidence="1">The sequence shown here is derived from an EMBL/GenBank/DDBJ whole genome shotgun (WGS) entry which is preliminary data.</text>
</comment>
<dbReference type="AlphaFoldDB" id="A0A8J2PKG2"/>
<evidence type="ECO:0000313" key="1">
    <source>
        <dbReference type="EMBL" id="CAG7824398.1"/>
    </source>
</evidence>
<protein>
    <submittedName>
        <fullName evidence="1">Uncharacterized protein</fullName>
    </submittedName>
</protein>
<dbReference type="EMBL" id="CAJVCH010532647">
    <property type="protein sequence ID" value="CAG7824398.1"/>
    <property type="molecule type" value="Genomic_DNA"/>
</dbReference>